<dbReference type="EMBL" id="JAWQEG010000754">
    <property type="protein sequence ID" value="KAK3885925.1"/>
    <property type="molecule type" value="Genomic_DNA"/>
</dbReference>
<dbReference type="SUPFAM" id="SSF53756">
    <property type="entry name" value="UDP-Glycosyltransferase/glycogen phosphorylase"/>
    <property type="match status" value="1"/>
</dbReference>
<organism evidence="5 6">
    <name type="scientific">Petrolisthes cinctipes</name>
    <name type="common">Flat porcelain crab</name>
    <dbReference type="NCBI Taxonomy" id="88211"/>
    <lineage>
        <taxon>Eukaryota</taxon>
        <taxon>Metazoa</taxon>
        <taxon>Ecdysozoa</taxon>
        <taxon>Arthropoda</taxon>
        <taxon>Crustacea</taxon>
        <taxon>Multicrustacea</taxon>
        <taxon>Malacostraca</taxon>
        <taxon>Eumalacostraca</taxon>
        <taxon>Eucarida</taxon>
        <taxon>Decapoda</taxon>
        <taxon>Pleocyemata</taxon>
        <taxon>Anomura</taxon>
        <taxon>Galatheoidea</taxon>
        <taxon>Porcellanidae</taxon>
        <taxon>Petrolisthes</taxon>
    </lineage>
</organism>
<evidence type="ECO:0000256" key="1">
    <source>
        <dbReference type="ARBA" id="ARBA00009995"/>
    </source>
</evidence>
<dbReference type="InterPro" id="IPR050271">
    <property type="entry name" value="UDP-glycosyltransferase"/>
</dbReference>
<sequence length="237" mass="27475">MSTQQRQVLLQVLGSLKQRVVWKWDQDTIPDLPSNIRLGKWFKQQDILGDHRLRLFITHGGLLSTQEATYNGVPVLGIPFFSDQYNNMQAVQSHGWGVYQPWDQLTTQTFNDSIHKVLYDQRMRIKAQQLSVIMSDQPHTPAHKVTYWVRYVIRHSGARHLRSPLLDMPWYQVYNVDVWATVVVVILVTTTLLIGLLAKTVSLIWHHCFGRKKKNAGLVKARNNYCGKRPPPKKKLL</sequence>
<name>A0AAE1KXZ1_PETCI</name>
<keyword evidence="4" id="KW-0812">Transmembrane</keyword>
<comment type="similarity">
    <text evidence="1">Belongs to the UDP-glycosyltransferase family.</text>
</comment>
<evidence type="ECO:0000256" key="4">
    <source>
        <dbReference type="SAM" id="Phobius"/>
    </source>
</evidence>
<dbReference type="PANTHER" id="PTHR48043:SF159">
    <property type="entry name" value="EG:EG0003.4 PROTEIN-RELATED"/>
    <property type="match status" value="1"/>
</dbReference>
<dbReference type="Proteomes" id="UP001286313">
    <property type="component" value="Unassembled WGS sequence"/>
</dbReference>
<keyword evidence="4" id="KW-0472">Membrane</keyword>
<reference evidence="5" key="1">
    <citation type="submission" date="2023-10" db="EMBL/GenBank/DDBJ databases">
        <title>Genome assemblies of two species of porcelain crab, Petrolisthes cinctipes and Petrolisthes manimaculis (Anomura: Porcellanidae).</title>
        <authorList>
            <person name="Angst P."/>
        </authorList>
    </citation>
    <scope>NUCLEOTIDE SEQUENCE</scope>
    <source>
        <strain evidence="5">PB745_01</strain>
        <tissue evidence="5">Gill</tissue>
    </source>
</reference>
<dbReference type="PANTHER" id="PTHR48043">
    <property type="entry name" value="EG:EG0003.4 PROTEIN-RELATED"/>
    <property type="match status" value="1"/>
</dbReference>
<proteinExistence type="inferred from homology"/>
<dbReference type="GO" id="GO:0008194">
    <property type="term" value="F:UDP-glycosyltransferase activity"/>
    <property type="evidence" value="ECO:0007669"/>
    <property type="project" value="InterPro"/>
</dbReference>
<keyword evidence="2" id="KW-0328">Glycosyltransferase</keyword>
<dbReference type="Gene3D" id="3.40.50.2000">
    <property type="entry name" value="Glycogen Phosphorylase B"/>
    <property type="match status" value="1"/>
</dbReference>
<evidence type="ECO:0000256" key="3">
    <source>
        <dbReference type="ARBA" id="ARBA00022679"/>
    </source>
</evidence>
<evidence type="ECO:0008006" key="7">
    <source>
        <dbReference type="Google" id="ProtNLM"/>
    </source>
</evidence>
<protein>
    <recommendedName>
        <fullName evidence="7">UDP-glucuronosyltransferase</fullName>
    </recommendedName>
</protein>
<feature type="transmembrane region" description="Helical" evidence="4">
    <location>
        <begin position="178"/>
        <end position="205"/>
    </location>
</feature>
<gene>
    <name evidence="5" type="ORF">Pcinc_009901</name>
</gene>
<accession>A0AAE1KXZ1</accession>
<comment type="caution">
    <text evidence="5">The sequence shown here is derived from an EMBL/GenBank/DDBJ whole genome shotgun (WGS) entry which is preliminary data.</text>
</comment>
<dbReference type="FunFam" id="3.40.50.2000:FF:000050">
    <property type="entry name" value="UDP-glucuronosyltransferase"/>
    <property type="match status" value="1"/>
</dbReference>
<keyword evidence="4" id="KW-1133">Transmembrane helix</keyword>
<evidence type="ECO:0000313" key="5">
    <source>
        <dbReference type="EMBL" id="KAK3885925.1"/>
    </source>
</evidence>
<evidence type="ECO:0000313" key="6">
    <source>
        <dbReference type="Proteomes" id="UP001286313"/>
    </source>
</evidence>
<dbReference type="AlphaFoldDB" id="A0AAE1KXZ1"/>
<evidence type="ECO:0000256" key="2">
    <source>
        <dbReference type="ARBA" id="ARBA00022676"/>
    </source>
</evidence>
<dbReference type="Pfam" id="PF00201">
    <property type="entry name" value="UDPGT"/>
    <property type="match status" value="1"/>
</dbReference>
<dbReference type="CDD" id="cd03784">
    <property type="entry name" value="GT1_Gtf-like"/>
    <property type="match status" value="1"/>
</dbReference>
<keyword evidence="3" id="KW-0808">Transferase</keyword>
<keyword evidence="6" id="KW-1185">Reference proteome</keyword>
<dbReference type="InterPro" id="IPR002213">
    <property type="entry name" value="UDP_glucos_trans"/>
</dbReference>